<organism evidence="2 3">
    <name type="scientific">Candidatus Thalassospirochaeta sargassi</name>
    <dbReference type="NCBI Taxonomy" id="3119039"/>
    <lineage>
        <taxon>Bacteria</taxon>
        <taxon>Pseudomonadati</taxon>
        <taxon>Spirochaetota</taxon>
        <taxon>Spirochaetia</taxon>
        <taxon>Spirochaetales</taxon>
        <taxon>Spirochaetaceae</taxon>
        <taxon>Candidatus Thalassospirochaeta</taxon>
    </lineage>
</organism>
<gene>
    <name evidence="2" type="ORF">PQJ61_14870</name>
</gene>
<evidence type="ECO:0000256" key="1">
    <source>
        <dbReference type="SAM" id="Phobius"/>
    </source>
</evidence>
<dbReference type="GO" id="GO:0016491">
    <property type="term" value="F:oxidoreductase activity"/>
    <property type="evidence" value="ECO:0007669"/>
    <property type="project" value="TreeGrafter"/>
</dbReference>
<keyword evidence="1" id="KW-0812">Transmembrane</keyword>
<dbReference type="Pfam" id="PF13646">
    <property type="entry name" value="HEAT_2"/>
    <property type="match status" value="2"/>
</dbReference>
<dbReference type="InterPro" id="IPR004155">
    <property type="entry name" value="PBS_lyase_HEAT"/>
</dbReference>
<dbReference type="InterPro" id="IPR016024">
    <property type="entry name" value="ARM-type_fold"/>
</dbReference>
<accession>A0AAJ1IEV5</accession>
<dbReference type="EMBL" id="JAQQAL010000040">
    <property type="protein sequence ID" value="MDC7228043.1"/>
    <property type="molecule type" value="Genomic_DNA"/>
</dbReference>
<dbReference type="InterPro" id="IPR011989">
    <property type="entry name" value="ARM-like"/>
</dbReference>
<dbReference type="SUPFAM" id="SSF48371">
    <property type="entry name" value="ARM repeat"/>
    <property type="match status" value="2"/>
</dbReference>
<dbReference type="AlphaFoldDB" id="A0AAJ1IEV5"/>
<name>A0AAJ1IEV5_9SPIO</name>
<keyword evidence="1" id="KW-1133">Transmembrane helix</keyword>
<protein>
    <submittedName>
        <fullName evidence="2">HEAT repeat domain-containing protein</fullName>
    </submittedName>
</protein>
<dbReference type="SMART" id="SM00567">
    <property type="entry name" value="EZ_HEAT"/>
    <property type="match status" value="5"/>
</dbReference>
<dbReference type="Gene3D" id="1.25.10.10">
    <property type="entry name" value="Leucine-rich Repeat Variant"/>
    <property type="match status" value="3"/>
</dbReference>
<evidence type="ECO:0000313" key="3">
    <source>
        <dbReference type="Proteomes" id="UP001221217"/>
    </source>
</evidence>
<proteinExistence type="predicted"/>
<reference evidence="2 3" key="1">
    <citation type="submission" date="2022-12" db="EMBL/GenBank/DDBJ databases">
        <title>Metagenome assembled genome from gulf of manar.</title>
        <authorList>
            <person name="Kohli P."/>
            <person name="Pk S."/>
            <person name="Venkata Ramana C."/>
            <person name="Sasikala C."/>
        </authorList>
    </citation>
    <scope>NUCLEOTIDE SEQUENCE [LARGE SCALE GENOMIC DNA]</scope>
    <source>
        <strain evidence="2">JB008</strain>
    </source>
</reference>
<comment type="caution">
    <text evidence="2">The sequence shown here is derived from an EMBL/GenBank/DDBJ whole genome shotgun (WGS) entry which is preliminary data.</text>
</comment>
<dbReference type="Proteomes" id="UP001221217">
    <property type="component" value="Unassembled WGS sequence"/>
</dbReference>
<keyword evidence="1" id="KW-0472">Membrane</keyword>
<sequence>MEIIPGFSMPLWSIITIITAAAALLIFIIIKIYLNYSLSKKCNAAANNPQAMKEFIRVWNGKKLLKKTRIIEKSAVKNGTDIITETGLDKLWEKQFLVYRRTRYLKKFINYFPEKGLFFCILGGKSRPAFEKIFIRAAEQSSDLNLLKKIAGAGDGNDFDGEYAAKLLSARFQDIIEMTGDSEWQVRFFAYKLLIHNSEDRAVRAAWEAFTDSAAQIRKTAATEIKSEDESRLSKALQELLLNDPVYSVRKAARLRIDKNFPELYRINIKNLSKPQILHLLGLLHDNSDEDINTATEFLLSEDIEIRLQAALYLQKQDFLTKLFLSADPGDKAAYDRTEKLLKMACEVNCTDFLRELEKTDNPASIHLAAGLLKDNGNSKYIDKLAERIFTDSFAEQAREHYTEIYTEALKCISKRGSDTALEMLNRELKSRHSEEDIYSIILPNLPLRGEAIFVPTLLEFLKTGSSVSPNLLRLTIERFPPSMYIEELVGLLRGTPDTVNANVKKEAFKILGELKMPCCLQMILENLRLLTAEEQKEFAVILKSYDEKAFTERVAGLLQSRDSAVKASILSSLPSTGLKTFIKDVKEASKDPDPEVRIASIWALAGYGEIKLISQMTDGLRDPVERVRRETAAVISRYGTETALNELGKLLKDPNEVYPVKTAAVYGLGRSDRPESTKILVDGLNDQELRQPASEALASKITKQEIRLLVELFKDAAPQLREYISEVFKLMGEDSEPAVTALLKEDISSLRETLSEVLLSTGYIETTVLKLRHRSPETRKQAAALLALMQTKEAFKGMVLAARDPDSEVRVEVLRALEKLNTPEGSQILNELKEDPDKRVRKYTLWALERIEAKNN</sequence>
<evidence type="ECO:0000313" key="2">
    <source>
        <dbReference type="EMBL" id="MDC7228043.1"/>
    </source>
</evidence>
<feature type="transmembrane region" description="Helical" evidence="1">
    <location>
        <begin position="12"/>
        <end position="34"/>
    </location>
</feature>
<dbReference type="PANTHER" id="PTHR12697:SF5">
    <property type="entry name" value="DEOXYHYPUSINE HYDROXYLASE"/>
    <property type="match status" value="1"/>
</dbReference>
<dbReference type="PANTHER" id="PTHR12697">
    <property type="entry name" value="PBS LYASE HEAT-LIKE PROTEIN"/>
    <property type="match status" value="1"/>
</dbReference>